<reference evidence="2 3" key="1">
    <citation type="submission" date="2018-03" db="EMBL/GenBank/DDBJ databases">
        <title>Bioinformatic expansion and discovery of thiopeptide antibiotics.</title>
        <authorList>
            <person name="Schwalen C.J."/>
            <person name="Hudson G.A."/>
            <person name="Mitchell D.A."/>
        </authorList>
    </citation>
    <scope>NUCLEOTIDE SEQUENCE [LARGE SCALE GENOMIC DNA]</scope>
    <source>
        <strain evidence="2 3">ATCC 21389</strain>
    </source>
</reference>
<dbReference type="Proteomes" id="UP000248039">
    <property type="component" value="Unassembled WGS sequence"/>
</dbReference>
<evidence type="ECO:0000259" key="1">
    <source>
        <dbReference type="Pfam" id="PF13546"/>
    </source>
</evidence>
<dbReference type="OrthoDB" id="4954307at2"/>
<comment type="caution">
    <text evidence="2">The sequence shown here is derived from an EMBL/GenBank/DDBJ whole genome shotgun (WGS) entry which is preliminary data.</text>
</comment>
<protein>
    <submittedName>
        <fullName evidence="2">IS701 family transposase</fullName>
    </submittedName>
</protein>
<dbReference type="AlphaFoldDB" id="A0A2V4PRH4"/>
<sequence>MGRIAGRFTRVEPRRRIRSLVLGLLADLPRKNCWTIAEWAGEATPDGMQHLLNRAKWDADAVRDDLRDYVVEHLHDDQAVLVVDETGDVKKGSHTVGVQRQYTGTAGRIENSQVAVYLVYAGRRGHAAVDRELYIPRSWTDKPDRCRAAGLDPDTAFATKPELATRMITRFLDAGHRSPWVAGDEVYGGNPKLRTALEERGTGYVLAVACNHEVTTRAGKFRADILAKKLPKRAWQKLSAGAGAKGQRFYDWAHIALPDTAPGHHHLMIRRNRTTGELAYYRCYSPQPVPLTTLVRVAGSRWRVEETFQAGKGLAGLDEHQVRRYASWSRWVTLAMLAHAFLAVVRADEHTHQPGPDDLIPLTCNEIARLLIALVAERAHGTAHRLRWSHWRRRHQARSQASHYQRQAAAPA</sequence>
<dbReference type="Pfam" id="PF13546">
    <property type="entry name" value="DDE_5"/>
    <property type="match status" value="1"/>
</dbReference>
<keyword evidence="3" id="KW-1185">Reference proteome</keyword>
<dbReference type="RefSeq" id="WP_110665903.1">
    <property type="nucleotide sequence ID" value="NZ_PYBW01000013.1"/>
</dbReference>
<gene>
    <name evidence="2" type="ORF">C7C46_04085</name>
</gene>
<dbReference type="InterPro" id="IPR038721">
    <property type="entry name" value="IS701-like_DDE_dom"/>
</dbReference>
<accession>A0A2V4PRH4</accession>
<evidence type="ECO:0000313" key="3">
    <source>
        <dbReference type="Proteomes" id="UP000248039"/>
    </source>
</evidence>
<dbReference type="InterPro" id="IPR039365">
    <property type="entry name" value="IS701-like"/>
</dbReference>
<proteinExistence type="predicted"/>
<dbReference type="EMBL" id="PYBW01000013">
    <property type="protein sequence ID" value="PYC87578.1"/>
    <property type="molecule type" value="Genomic_DNA"/>
</dbReference>
<dbReference type="PANTHER" id="PTHR33627:SF1">
    <property type="entry name" value="TRANSPOSASE"/>
    <property type="match status" value="1"/>
</dbReference>
<dbReference type="NCBIfam" id="NF033540">
    <property type="entry name" value="transpos_IS701"/>
    <property type="match status" value="1"/>
</dbReference>
<organism evidence="2 3">
    <name type="scientific">Streptomyces tateyamensis</name>
    <dbReference type="NCBI Taxonomy" id="565073"/>
    <lineage>
        <taxon>Bacteria</taxon>
        <taxon>Bacillati</taxon>
        <taxon>Actinomycetota</taxon>
        <taxon>Actinomycetes</taxon>
        <taxon>Kitasatosporales</taxon>
        <taxon>Streptomycetaceae</taxon>
        <taxon>Streptomyces</taxon>
    </lineage>
</organism>
<name>A0A2V4PRH4_9ACTN</name>
<dbReference type="PANTHER" id="PTHR33627">
    <property type="entry name" value="TRANSPOSASE"/>
    <property type="match status" value="1"/>
</dbReference>
<dbReference type="SUPFAM" id="SSF53098">
    <property type="entry name" value="Ribonuclease H-like"/>
    <property type="match status" value="1"/>
</dbReference>
<evidence type="ECO:0000313" key="2">
    <source>
        <dbReference type="EMBL" id="PYC87578.1"/>
    </source>
</evidence>
<dbReference type="InterPro" id="IPR012337">
    <property type="entry name" value="RNaseH-like_sf"/>
</dbReference>
<feature type="domain" description="Transposase IS701-like DDE" evidence="1">
    <location>
        <begin position="7"/>
        <end position="215"/>
    </location>
</feature>